<sequence length="88" mass="9997">MEVNREAVPVGSQLEQRFGKTRENITAPIPSPIAGIRRSGDLSARHKSRCELLEFITELRERVTRQHTTHTTISVNARLSKCGIECRR</sequence>
<gene>
    <name evidence="2" type="ORF">J4Q44_G00317340</name>
</gene>
<keyword evidence="3" id="KW-1185">Reference proteome</keyword>
<dbReference type="EMBL" id="JAGTTL010000031">
    <property type="protein sequence ID" value="KAK6297151.1"/>
    <property type="molecule type" value="Genomic_DNA"/>
</dbReference>
<organism evidence="2 3">
    <name type="scientific">Coregonus suidteri</name>
    <dbReference type="NCBI Taxonomy" id="861788"/>
    <lineage>
        <taxon>Eukaryota</taxon>
        <taxon>Metazoa</taxon>
        <taxon>Chordata</taxon>
        <taxon>Craniata</taxon>
        <taxon>Vertebrata</taxon>
        <taxon>Euteleostomi</taxon>
        <taxon>Actinopterygii</taxon>
        <taxon>Neopterygii</taxon>
        <taxon>Teleostei</taxon>
        <taxon>Protacanthopterygii</taxon>
        <taxon>Salmoniformes</taxon>
        <taxon>Salmonidae</taxon>
        <taxon>Coregoninae</taxon>
        <taxon>Coregonus</taxon>
    </lineage>
</organism>
<evidence type="ECO:0000313" key="2">
    <source>
        <dbReference type="EMBL" id="KAK6297151.1"/>
    </source>
</evidence>
<accession>A0AAN8KYX9</accession>
<comment type="caution">
    <text evidence="2">The sequence shown here is derived from an EMBL/GenBank/DDBJ whole genome shotgun (WGS) entry which is preliminary data.</text>
</comment>
<evidence type="ECO:0000313" key="3">
    <source>
        <dbReference type="Proteomes" id="UP001356427"/>
    </source>
</evidence>
<name>A0AAN8KYX9_9TELE</name>
<proteinExistence type="predicted"/>
<dbReference type="AlphaFoldDB" id="A0AAN8KYX9"/>
<feature type="region of interest" description="Disordered" evidence="1">
    <location>
        <begin position="19"/>
        <end position="41"/>
    </location>
</feature>
<dbReference type="Proteomes" id="UP001356427">
    <property type="component" value="Unassembled WGS sequence"/>
</dbReference>
<protein>
    <submittedName>
        <fullName evidence="2">Uncharacterized protein</fullName>
    </submittedName>
</protein>
<reference evidence="2 3" key="1">
    <citation type="submission" date="2021-04" db="EMBL/GenBank/DDBJ databases">
        <authorList>
            <person name="De Guttry C."/>
            <person name="Zahm M."/>
            <person name="Klopp C."/>
            <person name="Cabau C."/>
            <person name="Louis A."/>
            <person name="Berthelot C."/>
            <person name="Parey E."/>
            <person name="Roest Crollius H."/>
            <person name="Montfort J."/>
            <person name="Robinson-Rechavi M."/>
            <person name="Bucao C."/>
            <person name="Bouchez O."/>
            <person name="Gislard M."/>
            <person name="Lluch J."/>
            <person name="Milhes M."/>
            <person name="Lampietro C."/>
            <person name="Lopez Roques C."/>
            <person name="Donnadieu C."/>
            <person name="Braasch I."/>
            <person name="Desvignes T."/>
            <person name="Postlethwait J."/>
            <person name="Bobe J."/>
            <person name="Wedekind C."/>
            <person name="Guiguen Y."/>
        </authorList>
    </citation>
    <scope>NUCLEOTIDE SEQUENCE [LARGE SCALE GENOMIC DNA]</scope>
    <source>
        <strain evidence="2">Cs_M1</strain>
        <tissue evidence="2">Blood</tissue>
    </source>
</reference>
<evidence type="ECO:0000256" key="1">
    <source>
        <dbReference type="SAM" id="MobiDB-lite"/>
    </source>
</evidence>